<accession>A0ABZ1EJU7</accession>
<keyword evidence="2" id="KW-1185">Reference proteome</keyword>
<dbReference type="RefSeq" id="WP_326564527.1">
    <property type="nucleotide sequence ID" value="NZ_CP109071.1"/>
</dbReference>
<sequence length="110" mass="11586">MTAPTLPRAAVGLVPAGLDPRPCATKPAQWWDVDSPLSARAVRYCRNVCPLAGKCNTGNDKPKGQIRDGKAYNESGKQVTICGGCDRPRLRAGKTGFVVCGCDQPGGWAS</sequence>
<evidence type="ECO:0000313" key="1">
    <source>
        <dbReference type="EMBL" id="WSA34521.1"/>
    </source>
</evidence>
<proteinExistence type="predicted"/>
<name>A0ABZ1EJU7_9ACTN</name>
<organism evidence="1 2">
    <name type="scientific">Micromonospora peucetia</name>
    <dbReference type="NCBI Taxonomy" id="47871"/>
    <lineage>
        <taxon>Bacteria</taxon>
        <taxon>Bacillati</taxon>
        <taxon>Actinomycetota</taxon>
        <taxon>Actinomycetes</taxon>
        <taxon>Micromonosporales</taxon>
        <taxon>Micromonosporaceae</taxon>
        <taxon>Micromonospora</taxon>
    </lineage>
</organism>
<evidence type="ECO:0000313" key="2">
    <source>
        <dbReference type="Proteomes" id="UP001334804"/>
    </source>
</evidence>
<dbReference type="EMBL" id="CP109071">
    <property type="protein sequence ID" value="WSA34521.1"/>
    <property type="molecule type" value="Genomic_DNA"/>
</dbReference>
<gene>
    <name evidence="1" type="ORF">OIE14_11005</name>
</gene>
<dbReference type="Proteomes" id="UP001334804">
    <property type="component" value="Chromosome"/>
</dbReference>
<evidence type="ECO:0008006" key="3">
    <source>
        <dbReference type="Google" id="ProtNLM"/>
    </source>
</evidence>
<protein>
    <recommendedName>
        <fullName evidence="3">4Fe-4S Wbl-type domain-containing protein</fullName>
    </recommendedName>
</protein>
<reference evidence="1 2" key="1">
    <citation type="submission" date="2022-10" db="EMBL/GenBank/DDBJ databases">
        <title>The complete genomes of actinobacterial strains from the NBC collection.</title>
        <authorList>
            <person name="Joergensen T.S."/>
            <person name="Alvarez Arevalo M."/>
            <person name="Sterndorff E.B."/>
            <person name="Faurdal D."/>
            <person name="Vuksanovic O."/>
            <person name="Mourched A.-S."/>
            <person name="Charusanti P."/>
            <person name="Shaw S."/>
            <person name="Blin K."/>
            <person name="Weber T."/>
        </authorList>
    </citation>
    <scope>NUCLEOTIDE SEQUENCE [LARGE SCALE GENOMIC DNA]</scope>
    <source>
        <strain evidence="1 2">NBC 01809</strain>
    </source>
</reference>